<proteinExistence type="predicted"/>
<feature type="transmembrane region" description="Helical" evidence="1">
    <location>
        <begin position="155"/>
        <end position="185"/>
    </location>
</feature>
<feature type="transmembrane region" description="Helical" evidence="1">
    <location>
        <begin position="324"/>
        <end position="343"/>
    </location>
</feature>
<feature type="transmembrane region" description="Helical" evidence="1">
    <location>
        <begin position="268"/>
        <end position="290"/>
    </location>
</feature>
<reference evidence="2 3" key="1">
    <citation type="submission" date="2019-02" db="EMBL/GenBank/DDBJ databases">
        <title>Deep-cultivation of Planctomycetes and their phenomic and genomic characterization uncovers novel biology.</title>
        <authorList>
            <person name="Wiegand S."/>
            <person name="Jogler M."/>
            <person name="Boedeker C."/>
            <person name="Pinto D."/>
            <person name="Vollmers J."/>
            <person name="Rivas-Marin E."/>
            <person name="Kohn T."/>
            <person name="Peeters S.H."/>
            <person name="Heuer A."/>
            <person name="Rast P."/>
            <person name="Oberbeckmann S."/>
            <person name="Bunk B."/>
            <person name="Jeske O."/>
            <person name="Meyerdierks A."/>
            <person name="Storesund J.E."/>
            <person name="Kallscheuer N."/>
            <person name="Luecker S."/>
            <person name="Lage O.M."/>
            <person name="Pohl T."/>
            <person name="Merkel B.J."/>
            <person name="Hornburger P."/>
            <person name="Mueller R.-W."/>
            <person name="Bruemmer F."/>
            <person name="Labrenz M."/>
            <person name="Spormann A.M."/>
            <person name="Op den Camp H."/>
            <person name="Overmann J."/>
            <person name="Amann R."/>
            <person name="Jetten M.S.M."/>
            <person name="Mascher T."/>
            <person name="Medema M.H."/>
            <person name="Devos D.P."/>
            <person name="Kaster A.-K."/>
            <person name="Ovreas L."/>
            <person name="Rohde M."/>
            <person name="Galperin M.Y."/>
            <person name="Jogler C."/>
        </authorList>
    </citation>
    <scope>NUCLEOTIDE SEQUENCE [LARGE SCALE GENOMIC DNA]</scope>
    <source>
        <strain evidence="2 3">ETA_A1</strain>
    </source>
</reference>
<gene>
    <name evidence="2" type="ORF">ETAA1_26740</name>
</gene>
<feature type="transmembrane region" description="Helical" evidence="1">
    <location>
        <begin position="197"/>
        <end position="217"/>
    </location>
</feature>
<dbReference type="AlphaFoldDB" id="A0A517XT61"/>
<organism evidence="2 3">
    <name type="scientific">Urbifossiella limnaea</name>
    <dbReference type="NCBI Taxonomy" id="2528023"/>
    <lineage>
        <taxon>Bacteria</taxon>
        <taxon>Pseudomonadati</taxon>
        <taxon>Planctomycetota</taxon>
        <taxon>Planctomycetia</taxon>
        <taxon>Gemmatales</taxon>
        <taxon>Gemmataceae</taxon>
        <taxon>Urbifossiella</taxon>
    </lineage>
</organism>
<feature type="transmembrane region" description="Helical" evidence="1">
    <location>
        <begin position="350"/>
        <end position="373"/>
    </location>
</feature>
<evidence type="ECO:0000313" key="3">
    <source>
        <dbReference type="Proteomes" id="UP000319576"/>
    </source>
</evidence>
<evidence type="ECO:0000313" key="2">
    <source>
        <dbReference type="EMBL" id="QDU20716.1"/>
    </source>
</evidence>
<dbReference type="KEGG" id="uli:ETAA1_26740"/>
<evidence type="ECO:0008006" key="4">
    <source>
        <dbReference type="Google" id="ProtNLM"/>
    </source>
</evidence>
<keyword evidence="3" id="KW-1185">Reference proteome</keyword>
<keyword evidence="1" id="KW-1133">Transmembrane helix</keyword>
<dbReference type="Proteomes" id="UP000319576">
    <property type="component" value="Chromosome"/>
</dbReference>
<dbReference type="OrthoDB" id="272013at2"/>
<keyword evidence="1" id="KW-0812">Transmembrane</keyword>
<keyword evidence="1" id="KW-0472">Membrane</keyword>
<feature type="transmembrane region" description="Helical" evidence="1">
    <location>
        <begin position="410"/>
        <end position="428"/>
    </location>
</feature>
<dbReference type="EMBL" id="CP036273">
    <property type="protein sequence ID" value="QDU20716.1"/>
    <property type="molecule type" value="Genomic_DNA"/>
</dbReference>
<accession>A0A517XT61</accession>
<evidence type="ECO:0000256" key="1">
    <source>
        <dbReference type="SAM" id="Phobius"/>
    </source>
</evidence>
<feature type="transmembrane region" description="Helical" evidence="1">
    <location>
        <begin position="385"/>
        <end position="401"/>
    </location>
</feature>
<sequence>MTPSPVRLRSPKLSPTRLGRLAVDAVVIYALFWASHAVYRGSTGVPQVCDSAYSMAVAETLAKTGSPDMTATVPTDAAARGSLPGYQAAGDLPYHVVPHPAGSGRLYYGYPYGSVLLSVPWVKHYSARGLSALDADGHLSYSNECEIQTRVAARVGALLVVLLYLVGRAVLPTWAAALVAVGFAFGSPVWSTLARSLWSHTWAAVWLSAAIGLLLAGRRVARPTWRSDLILGVGVGTCLFWAAFCRQHLAISGLAVGAYMLVWNRRQLAFLILGGGSWVAVMVAASLVYFGTPTPPSVYTAGMIDGRDVAERFFWLMLSPSRGLLVYCPFLVVVAGMLVAFRGTLPDRPLLAPALLAVGVHTAVFSCYVGWYAGWSYGPRYFCDVLPWFVLLTVLAVRGMLADDGRGRRALALAALAATTVWCVWVHGRGANVPATWMWNDRVNLVGDEPAMKEWRYPQFLAGITFEVRPDGSVVELR</sequence>
<protein>
    <recommendedName>
        <fullName evidence="4">DUF2142 domain-containing protein</fullName>
    </recommendedName>
</protein>
<name>A0A517XT61_9BACT</name>
<dbReference type="RefSeq" id="WP_145238744.1">
    <property type="nucleotide sequence ID" value="NZ_CP036273.1"/>
</dbReference>